<name>A0A9R1X2W1_LACSA</name>
<evidence type="ECO:0000313" key="1">
    <source>
        <dbReference type="EMBL" id="KAJ0196404.1"/>
    </source>
</evidence>
<dbReference type="EMBL" id="NBSK02000007">
    <property type="protein sequence ID" value="KAJ0196404.1"/>
    <property type="molecule type" value="Genomic_DNA"/>
</dbReference>
<proteinExistence type="predicted"/>
<organism evidence="1 2">
    <name type="scientific">Lactuca sativa</name>
    <name type="common">Garden lettuce</name>
    <dbReference type="NCBI Taxonomy" id="4236"/>
    <lineage>
        <taxon>Eukaryota</taxon>
        <taxon>Viridiplantae</taxon>
        <taxon>Streptophyta</taxon>
        <taxon>Embryophyta</taxon>
        <taxon>Tracheophyta</taxon>
        <taxon>Spermatophyta</taxon>
        <taxon>Magnoliopsida</taxon>
        <taxon>eudicotyledons</taxon>
        <taxon>Gunneridae</taxon>
        <taxon>Pentapetalae</taxon>
        <taxon>asterids</taxon>
        <taxon>campanulids</taxon>
        <taxon>Asterales</taxon>
        <taxon>Asteraceae</taxon>
        <taxon>Cichorioideae</taxon>
        <taxon>Cichorieae</taxon>
        <taxon>Lactucinae</taxon>
        <taxon>Lactuca</taxon>
    </lineage>
</organism>
<keyword evidence="2" id="KW-1185">Reference proteome</keyword>
<gene>
    <name evidence="1" type="ORF">LSAT_V11C700378850</name>
</gene>
<accession>A0A9R1X2W1</accession>
<comment type="caution">
    <text evidence="1">The sequence shown here is derived from an EMBL/GenBank/DDBJ whole genome shotgun (WGS) entry which is preliminary data.</text>
</comment>
<protein>
    <submittedName>
        <fullName evidence="1">Uncharacterized protein</fullName>
    </submittedName>
</protein>
<sequence>MEVKFLMNLLSLNIRGMSESHKHDYLKRLKMENKNRDSLFFLLILETSGVVAIRVSNFLEYVGKSSGLSSSLDFSWRLLVIGKVSSGRLFLLRPSVIPTTNHYSGGCHLITTFDH</sequence>
<dbReference type="Proteomes" id="UP000235145">
    <property type="component" value="Unassembled WGS sequence"/>
</dbReference>
<dbReference type="AlphaFoldDB" id="A0A9R1X2W1"/>
<reference evidence="1 2" key="1">
    <citation type="journal article" date="2017" name="Nat. Commun.">
        <title>Genome assembly with in vitro proximity ligation data and whole-genome triplication in lettuce.</title>
        <authorList>
            <person name="Reyes-Chin-Wo S."/>
            <person name="Wang Z."/>
            <person name="Yang X."/>
            <person name="Kozik A."/>
            <person name="Arikit S."/>
            <person name="Song C."/>
            <person name="Xia L."/>
            <person name="Froenicke L."/>
            <person name="Lavelle D.O."/>
            <person name="Truco M.J."/>
            <person name="Xia R."/>
            <person name="Zhu S."/>
            <person name="Xu C."/>
            <person name="Xu H."/>
            <person name="Xu X."/>
            <person name="Cox K."/>
            <person name="Korf I."/>
            <person name="Meyers B.C."/>
            <person name="Michelmore R.W."/>
        </authorList>
    </citation>
    <scope>NUCLEOTIDE SEQUENCE [LARGE SCALE GENOMIC DNA]</scope>
    <source>
        <strain evidence="2">cv. Salinas</strain>
        <tissue evidence="1">Seedlings</tissue>
    </source>
</reference>
<evidence type="ECO:0000313" key="2">
    <source>
        <dbReference type="Proteomes" id="UP000235145"/>
    </source>
</evidence>